<sequence>MAPKDVAYKQDNKKQTDSPSRIEPEVGAMIVRTTAEGGDGAESSRSKGKKKASRQASVPLAGTAMNGNNYTGLRAVNNSGMFNGDADGNSRNHKYNNIEVSYNSFAHNGNLGRAAMPGRHEHTHIGNIGSPAMPGGHEYGDLLASNGSTMVNGNAPVESLDQISSFMQRHRMRMAHTPEGSKRQH</sequence>
<evidence type="ECO:0000256" key="1">
    <source>
        <dbReference type="SAM" id="MobiDB-lite"/>
    </source>
</evidence>
<protein>
    <submittedName>
        <fullName evidence="2">Uncharacterized protein</fullName>
    </submittedName>
</protein>
<proteinExistence type="predicted"/>
<dbReference type="AlphaFoldDB" id="A0A3D8QZ93"/>
<comment type="caution">
    <text evidence="2">The sequence shown here is derived from an EMBL/GenBank/DDBJ whole genome shotgun (WGS) entry which is preliminary data.</text>
</comment>
<keyword evidence="3" id="KW-1185">Reference proteome</keyword>
<accession>A0A3D8QZ93</accession>
<reference evidence="2 3" key="1">
    <citation type="journal article" date="2018" name="IMA Fungus">
        <title>IMA Genome-F 9: Draft genome sequence of Annulohypoxylon stygium, Aspergillus mulundensis, Berkeleyomyces basicola (syn. Thielaviopsis basicola), Ceratocystis smalleyi, two Cercospora beticola strains, Coleophoma cylindrospora, Fusarium fracticaudum, Phialophora cf. hyalina, and Morchella septimelata.</title>
        <authorList>
            <person name="Wingfield B.D."/>
            <person name="Bills G.F."/>
            <person name="Dong Y."/>
            <person name="Huang W."/>
            <person name="Nel W.J."/>
            <person name="Swalarsk-Parry B.S."/>
            <person name="Vaghefi N."/>
            <person name="Wilken P.M."/>
            <person name="An Z."/>
            <person name="de Beer Z.W."/>
            <person name="De Vos L."/>
            <person name="Chen L."/>
            <person name="Duong T.A."/>
            <person name="Gao Y."/>
            <person name="Hammerbacher A."/>
            <person name="Kikkert J.R."/>
            <person name="Li Y."/>
            <person name="Li H."/>
            <person name="Li K."/>
            <person name="Li Q."/>
            <person name="Liu X."/>
            <person name="Ma X."/>
            <person name="Naidoo K."/>
            <person name="Pethybridge S.J."/>
            <person name="Sun J."/>
            <person name="Steenkamp E.T."/>
            <person name="van der Nest M.A."/>
            <person name="van Wyk S."/>
            <person name="Wingfield M.J."/>
            <person name="Xiong C."/>
            <person name="Yue Q."/>
            <person name="Zhang X."/>
        </authorList>
    </citation>
    <scope>NUCLEOTIDE SEQUENCE [LARGE SCALE GENOMIC DNA]</scope>
    <source>
        <strain evidence="2 3">BP5796</strain>
    </source>
</reference>
<feature type="region of interest" description="Disordered" evidence="1">
    <location>
        <begin position="1"/>
        <end position="63"/>
    </location>
</feature>
<name>A0A3D8QZ93_9HELO</name>
<dbReference type="Proteomes" id="UP000256328">
    <property type="component" value="Unassembled WGS sequence"/>
</dbReference>
<evidence type="ECO:0000313" key="3">
    <source>
        <dbReference type="Proteomes" id="UP000256328"/>
    </source>
</evidence>
<organism evidence="2 3">
    <name type="scientific">Coleophoma crateriformis</name>
    <dbReference type="NCBI Taxonomy" id="565419"/>
    <lineage>
        <taxon>Eukaryota</taxon>
        <taxon>Fungi</taxon>
        <taxon>Dikarya</taxon>
        <taxon>Ascomycota</taxon>
        <taxon>Pezizomycotina</taxon>
        <taxon>Leotiomycetes</taxon>
        <taxon>Helotiales</taxon>
        <taxon>Dermateaceae</taxon>
        <taxon>Coleophoma</taxon>
    </lineage>
</organism>
<evidence type="ECO:0000313" key="2">
    <source>
        <dbReference type="EMBL" id="RDW66981.1"/>
    </source>
</evidence>
<dbReference type="EMBL" id="PDLN01000014">
    <property type="protein sequence ID" value="RDW66981.1"/>
    <property type="molecule type" value="Genomic_DNA"/>
</dbReference>
<feature type="compositionally biased region" description="Basic and acidic residues" evidence="1">
    <location>
        <begin position="1"/>
        <end position="24"/>
    </location>
</feature>
<gene>
    <name evidence="2" type="ORF">BP5796_09730</name>
</gene>